<dbReference type="RefSeq" id="WP_133998593.1">
    <property type="nucleotide sequence ID" value="NZ_SODV01000002.1"/>
</dbReference>
<protein>
    <submittedName>
        <fullName evidence="3">OstA-like protein</fullName>
    </submittedName>
</protein>
<gene>
    <name evidence="3" type="ORF">EDB95_4891</name>
</gene>
<dbReference type="EMBL" id="SODV01000002">
    <property type="protein sequence ID" value="TDW97054.1"/>
    <property type="molecule type" value="Genomic_DNA"/>
</dbReference>
<sequence>MKSGILFIILTLLGVAVFAQQKPAGAPVAPAPDTGTRIVIIIHTDQLEQITRDTVQLEKLIGHDTLREGNTKLYADSMYFNQRANEVEAFGAVHINDNDSINIYSRYLKYYATPKKALLRRDVRMTDGKNVLTTDSLDYDLPTHVGTYIKGGKVVNGTTVVTSINGLYNGNTKDVTFIKNVHLVDPAYKITNDSLTYNMETKVASWEVPTVIVDSTGTIHTKSGYYDLKKNLFYSTKRPVIVDSAGSVTADQLAYDRASGNGEARGNVVYKDTSSNTMLANHVFFNRARKNVLATEKPVLIVLQGKDTTYIAADTFYSGLVRHLRVFRRHLNALGDTSLFPPGSDSSYHPRKKDTSAQLAYEEPTDSLPPGKDSTLRFMMGFHHVRVFSDSLQAKSDSLFYSDVDSVFQFFTKPVVWANKSQITADTMYLYTKHQSPSRLFAFNNGFIIQKVAKDFYNQIQSRTINGYFKDGAIDYMRSKGNAHSIYFAQNDSLQFLGLSLDEADAIDMYFEKRELDHVVYRNGVKGTTIPMGQIQIEQTRLPGFRWLEALRPKSKEELFQ</sequence>
<evidence type="ECO:0000313" key="3">
    <source>
        <dbReference type="EMBL" id="TDW97054.1"/>
    </source>
</evidence>
<reference evidence="3 4" key="1">
    <citation type="submission" date="2019-03" db="EMBL/GenBank/DDBJ databases">
        <title>Genomic Encyclopedia of Type Strains, Phase IV (KMG-IV): sequencing the most valuable type-strain genomes for metagenomic binning, comparative biology and taxonomic classification.</title>
        <authorList>
            <person name="Goeker M."/>
        </authorList>
    </citation>
    <scope>NUCLEOTIDE SEQUENCE [LARGE SCALE GENOMIC DNA]</scope>
    <source>
        <strain evidence="3 4">DSM 100059</strain>
    </source>
</reference>
<dbReference type="Gene3D" id="2.60.450.10">
    <property type="entry name" value="Lipopolysaccharide (LPS) transport protein A like domain"/>
    <property type="match status" value="1"/>
</dbReference>
<evidence type="ECO:0000256" key="1">
    <source>
        <dbReference type="SAM" id="MobiDB-lite"/>
    </source>
</evidence>
<accession>A0A4R8DID3</accession>
<dbReference type="Proteomes" id="UP000294498">
    <property type="component" value="Unassembled WGS sequence"/>
</dbReference>
<comment type="caution">
    <text evidence="3">The sequence shown here is derived from an EMBL/GenBank/DDBJ whole genome shotgun (WGS) entry which is preliminary data.</text>
</comment>
<evidence type="ECO:0000313" key="4">
    <source>
        <dbReference type="Proteomes" id="UP000294498"/>
    </source>
</evidence>
<keyword evidence="4" id="KW-1185">Reference proteome</keyword>
<feature type="region of interest" description="Disordered" evidence="1">
    <location>
        <begin position="342"/>
        <end position="367"/>
    </location>
</feature>
<organism evidence="3 4">
    <name type="scientific">Dinghuibacter silviterrae</name>
    <dbReference type="NCBI Taxonomy" id="1539049"/>
    <lineage>
        <taxon>Bacteria</taxon>
        <taxon>Pseudomonadati</taxon>
        <taxon>Bacteroidota</taxon>
        <taxon>Chitinophagia</taxon>
        <taxon>Chitinophagales</taxon>
        <taxon>Chitinophagaceae</taxon>
        <taxon>Dinghuibacter</taxon>
    </lineage>
</organism>
<dbReference type="AlphaFoldDB" id="A0A4R8DID3"/>
<dbReference type="OrthoDB" id="9805931at2"/>
<dbReference type="Pfam" id="PF13100">
    <property type="entry name" value="OstA_2"/>
    <property type="match status" value="1"/>
</dbReference>
<feature type="domain" description="Organic solvent tolerance-like N-terminal" evidence="2">
    <location>
        <begin position="39"/>
        <end position="193"/>
    </location>
</feature>
<dbReference type="InterPro" id="IPR005653">
    <property type="entry name" value="OstA-like_N"/>
</dbReference>
<proteinExistence type="predicted"/>
<evidence type="ECO:0000259" key="2">
    <source>
        <dbReference type="Pfam" id="PF13100"/>
    </source>
</evidence>
<name>A0A4R8DID3_9BACT</name>